<proteinExistence type="inferred from homology"/>
<feature type="transmembrane region" description="Helical" evidence="7">
    <location>
        <begin position="222"/>
        <end position="245"/>
    </location>
</feature>
<dbReference type="InterPro" id="IPR030431">
    <property type="entry name" value="ENTREP1-3"/>
</dbReference>
<feature type="transmembrane region" description="Helical" evidence="7">
    <location>
        <begin position="79"/>
        <end position="101"/>
    </location>
</feature>
<sequence>MSLPVLLPGSCCPMAGLSSSMGNAAPVSSAGGERARRGRGVLHPPRCAASLSLCPPPAPPHLSSRRRAGAALILPGRPLLSLGLLQLILGCCTVALSFGALSLSKSPQIRSSCPFWAGSSVILSGIIGLTTWKKPMVLLVNLFVMLSVICVLLNLAGFILGCQGAQFVSSVPSCHLVDMTEGKICVCCEEPQASKCLEKENVLKLVMIHSCNAVHLLLKKVFFALCALNALTTTVCLVAAALRYLQLLTTRRPCTDESQVSVEEAEEPDREPDYDDFVPPAPPPSYFSTFCSNTPRMSQRMVGNEMIPLPHIYGSRFKGVEVFCPVEPPPPYESVVNQSHSLEETMESDVEVTDCSTNTTMALQRVASTSEVAACSNTEVIHVSSSTAQQNTEGELANVPQRKRSHSDPVIHDLPPRGTIPSCEAATQTELRPPVTTVTLRRALRAKAARSRPRSLVDYRSYMDTKLLVTRFLEEPSCHMSRDVRELVESIKTVLKSDEEHMDEAILSANFLEQVMGPSQQPVSTTQRQPNRRHPGVLHLDSCGDLSTFCTTQTQRDNSLRCKRTVRERPHSLIGVVRETIL</sequence>
<feature type="compositionally biased region" description="Basic and acidic residues" evidence="6">
    <location>
        <begin position="406"/>
        <end position="415"/>
    </location>
</feature>
<keyword evidence="3 7" id="KW-1133">Transmembrane helix</keyword>
<evidence type="ECO:0000256" key="3">
    <source>
        <dbReference type="ARBA" id="ARBA00022989"/>
    </source>
</evidence>
<evidence type="ECO:0000256" key="2">
    <source>
        <dbReference type="ARBA" id="ARBA00022692"/>
    </source>
</evidence>
<dbReference type="EMBL" id="WNYA01000001">
    <property type="protein sequence ID" value="KAG8595725.1"/>
    <property type="molecule type" value="Genomic_DNA"/>
</dbReference>
<keyword evidence="2 7" id="KW-0812">Transmembrane</keyword>
<evidence type="ECO:0000256" key="4">
    <source>
        <dbReference type="ARBA" id="ARBA00023136"/>
    </source>
</evidence>
<dbReference type="EMBL" id="WNYA01000001">
    <property type="protein sequence ID" value="KAG8595726.1"/>
    <property type="molecule type" value="Genomic_DNA"/>
</dbReference>
<comment type="caution">
    <text evidence="8">The sequence shown here is derived from an EMBL/GenBank/DDBJ whole genome shotgun (WGS) entry which is preliminary data.</text>
</comment>
<evidence type="ECO:0008006" key="10">
    <source>
        <dbReference type="Google" id="ProtNLM"/>
    </source>
</evidence>
<dbReference type="GO" id="GO:0016020">
    <property type="term" value="C:membrane"/>
    <property type="evidence" value="ECO:0007669"/>
    <property type="project" value="UniProtKB-SubCell"/>
</dbReference>
<feature type="transmembrane region" description="Helical" evidence="7">
    <location>
        <begin position="138"/>
        <end position="160"/>
    </location>
</feature>
<keyword evidence="9" id="KW-1185">Reference proteome</keyword>
<comment type="similarity">
    <text evidence="5">Belongs to the ENTREP family.</text>
</comment>
<dbReference type="PANTHER" id="PTHR17615:SF8">
    <property type="entry name" value="ENDOSOMAL TRANSMEMBRANE EPSIN INTERACTOR 1"/>
    <property type="match status" value="1"/>
</dbReference>
<dbReference type="Proteomes" id="UP000824782">
    <property type="component" value="Unassembled WGS sequence"/>
</dbReference>
<evidence type="ECO:0000256" key="7">
    <source>
        <dbReference type="SAM" id="Phobius"/>
    </source>
</evidence>
<feature type="region of interest" description="Disordered" evidence="6">
    <location>
        <begin position="385"/>
        <end position="420"/>
    </location>
</feature>
<keyword evidence="4 7" id="KW-0472">Membrane</keyword>
<dbReference type="Pfam" id="PF04103">
    <property type="entry name" value="CD20"/>
    <property type="match status" value="1"/>
</dbReference>
<evidence type="ECO:0000313" key="8">
    <source>
        <dbReference type="EMBL" id="KAG8595726.1"/>
    </source>
</evidence>
<organism evidence="8 9">
    <name type="scientific">Engystomops pustulosus</name>
    <name type="common">Tungara frog</name>
    <name type="synonym">Physalaemus pustulosus</name>
    <dbReference type="NCBI Taxonomy" id="76066"/>
    <lineage>
        <taxon>Eukaryota</taxon>
        <taxon>Metazoa</taxon>
        <taxon>Chordata</taxon>
        <taxon>Craniata</taxon>
        <taxon>Vertebrata</taxon>
        <taxon>Euteleostomi</taxon>
        <taxon>Amphibia</taxon>
        <taxon>Batrachia</taxon>
        <taxon>Anura</taxon>
        <taxon>Neobatrachia</taxon>
        <taxon>Hyloidea</taxon>
        <taxon>Leptodactylidae</taxon>
        <taxon>Leiuperinae</taxon>
        <taxon>Engystomops</taxon>
    </lineage>
</organism>
<dbReference type="PANTHER" id="PTHR17615">
    <property type="entry name" value="PROTEIN FAM189A"/>
    <property type="match status" value="1"/>
</dbReference>
<name>A0AAV7DGG9_ENGPU</name>
<evidence type="ECO:0000256" key="5">
    <source>
        <dbReference type="ARBA" id="ARBA00034309"/>
    </source>
</evidence>
<evidence type="ECO:0000256" key="6">
    <source>
        <dbReference type="SAM" id="MobiDB-lite"/>
    </source>
</evidence>
<evidence type="ECO:0000313" key="9">
    <source>
        <dbReference type="Proteomes" id="UP000824782"/>
    </source>
</evidence>
<dbReference type="InterPro" id="IPR007237">
    <property type="entry name" value="CD20-like"/>
</dbReference>
<dbReference type="AlphaFoldDB" id="A0AAV7DGG9"/>
<feature type="transmembrane region" description="Helical" evidence="7">
    <location>
        <begin position="113"/>
        <end position="132"/>
    </location>
</feature>
<reference evidence="8" key="1">
    <citation type="thesis" date="2020" institute="ProQuest LLC" country="789 East Eisenhower Parkway, Ann Arbor, MI, USA">
        <title>Comparative Genomics and Chromosome Evolution.</title>
        <authorList>
            <person name="Mudd A.B."/>
        </authorList>
    </citation>
    <scope>NUCLEOTIDE SEQUENCE</scope>
    <source>
        <strain evidence="8">237g6f4</strain>
        <tissue evidence="8">Blood</tissue>
    </source>
</reference>
<accession>A0AAV7DGG9</accession>
<protein>
    <recommendedName>
        <fullName evidence="10">Family with sequence similarity 189 member A2</fullName>
    </recommendedName>
</protein>
<gene>
    <name evidence="8" type="ORF">GDO81_001605</name>
</gene>
<comment type="subcellular location">
    <subcellularLocation>
        <location evidence="1">Membrane</location>
        <topology evidence="1">Multi-pass membrane protein</topology>
    </subcellularLocation>
</comment>
<evidence type="ECO:0000256" key="1">
    <source>
        <dbReference type="ARBA" id="ARBA00004141"/>
    </source>
</evidence>